<dbReference type="InParanoid" id="A0A0D0AAH7"/>
<keyword evidence="2" id="KW-1185">Reference proteome</keyword>
<evidence type="ECO:0000313" key="1">
    <source>
        <dbReference type="EMBL" id="KIK35089.1"/>
    </source>
</evidence>
<proteinExistence type="predicted"/>
<gene>
    <name evidence="1" type="ORF">CY34DRAFT_600394</name>
</gene>
<organism evidence="1 2">
    <name type="scientific">Suillus luteus UH-Slu-Lm8-n1</name>
    <dbReference type="NCBI Taxonomy" id="930992"/>
    <lineage>
        <taxon>Eukaryota</taxon>
        <taxon>Fungi</taxon>
        <taxon>Dikarya</taxon>
        <taxon>Basidiomycota</taxon>
        <taxon>Agaricomycotina</taxon>
        <taxon>Agaricomycetes</taxon>
        <taxon>Agaricomycetidae</taxon>
        <taxon>Boletales</taxon>
        <taxon>Suillineae</taxon>
        <taxon>Suillaceae</taxon>
        <taxon>Suillus</taxon>
    </lineage>
</organism>
<dbReference type="HOGENOM" id="CLU_2335046_0_0_1"/>
<reference evidence="2" key="2">
    <citation type="submission" date="2015-01" db="EMBL/GenBank/DDBJ databases">
        <title>Evolutionary Origins and Diversification of the Mycorrhizal Mutualists.</title>
        <authorList>
            <consortium name="DOE Joint Genome Institute"/>
            <consortium name="Mycorrhizal Genomics Consortium"/>
            <person name="Kohler A."/>
            <person name="Kuo A."/>
            <person name="Nagy L.G."/>
            <person name="Floudas D."/>
            <person name="Copeland A."/>
            <person name="Barry K.W."/>
            <person name="Cichocki N."/>
            <person name="Veneault-Fourrey C."/>
            <person name="LaButti K."/>
            <person name="Lindquist E.A."/>
            <person name="Lipzen A."/>
            <person name="Lundell T."/>
            <person name="Morin E."/>
            <person name="Murat C."/>
            <person name="Riley R."/>
            <person name="Ohm R."/>
            <person name="Sun H."/>
            <person name="Tunlid A."/>
            <person name="Henrissat B."/>
            <person name="Grigoriev I.V."/>
            <person name="Hibbett D.S."/>
            <person name="Martin F."/>
        </authorList>
    </citation>
    <scope>NUCLEOTIDE SEQUENCE [LARGE SCALE GENOMIC DNA]</scope>
    <source>
        <strain evidence="2">UH-Slu-Lm8-n1</strain>
    </source>
</reference>
<protein>
    <submittedName>
        <fullName evidence="1">Uncharacterized protein</fullName>
    </submittedName>
</protein>
<name>A0A0D0AAH7_9AGAM</name>
<reference evidence="1 2" key="1">
    <citation type="submission" date="2014-04" db="EMBL/GenBank/DDBJ databases">
        <authorList>
            <consortium name="DOE Joint Genome Institute"/>
            <person name="Kuo A."/>
            <person name="Ruytinx J."/>
            <person name="Rineau F."/>
            <person name="Colpaert J."/>
            <person name="Kohler A."/>
            <person name="Nagy L.G."/>
            <person name="Floudas D."/>
            <person name="Copeland A."/>
            <person name="Barry K.W."/>
            <person name="Cichocki N."/>
            <person name="Veneault-Fourrey C."/>
            <person name="LaButti K."/>
            <person name="Lindquist E.A."/>
            <person name="Lipzen A."/>
            <person name="Lundell T."/>
            <person name="Morin E."/>
            <person name="Murat C."/>
            <person name="Sun H."/>
            <person name="Tunlid A."/>
            <person name="Henrissat B."/>
            <person name="Grigoriev I.V."/>
            <person name="Hibbett D.S."/>
            <person name="Martin F."/>
            <person name="Nordberg H.P."/>
            <person name="Cantor M.N."/>
            <person name="Hua S.X."/>
        </authorList>
    </citation>
    <scope>NUCLEOTIDE SEQUENCE [LARGE SCALE GENOMIC DNA]</scope>
    <source>
        <strain evidence="1 2">UH-Slu-Lm8-n1</strain>
    </source>
</reference>
<dbReference type="AlphaFoldDB" id="A0A0D0AAH7"/>
<dbReference type="EMBL" id="KN835663">
    <property type="protein sequence ID" value="KIK35089.1"/>
    <property type="molecule type" value="Genomic_DNA"/>
</dbReference>
<dbReference type="Proteomes" id="UP000054485">
    <property type="component" value="Unassembled WGS sequence"/>
</dbReference>
<sequence length="98" mass="11019">MGFTGQASRRTIGTGNIAIEAHRKLCSKVSCSSFTRHSASRSVGISAIIVEAERRLDFSVYENQTDYRCDSSFEHIDSNLGAQNTGGRRHHHFSIRWF</sequence>
<evidence type="ECO:0000313" key="2">
    <source>
        <dbReference type="Proteomes" id="UP000054485"/>
    </source>
</evidence>
<accession>A0A0D0AAH7</accession>